<dbReference type="PANTHER" id="PTHR47848">
    <property type="entry name" value="ADENINE NUCLEOTIDE ALPHA HYDROLASES-LIKE SUPERFAMILY PROTEIN"/>
    <property type="match status" value="1"/>
</dbReference>
<protein>
    <recommendedName>
        <fullName evidence="1">UspA domain-containing protein</fullName>
    </recommendedName>
</protein>
<dbReference type="EMBL" id="WJXA01000008">
    <property type="protein sequence ID" value="KAF7136027.1"/>
    <property type="molecule type" value="Genomic_DNA"/>
</dbReference>
<evidence type="ECO:0000259" key="1">
    <source>
        <dbReference type="Pfam" id="PF00582"/>
    </source>
</evidence>
<dbReference type="Pfam" id="PF00582">
    <property type="entry name" value="Usp"/>
    <property type="match status" value="1"/>
</dbReference>
<evidence type="ECO:0000313" key="3">
    <source>
        <dbReference type="Proteomes" id="UP000626092"/>
    </source>
</evidence>
<dbReference type="PANTHER" id="PTHR47848:SF1">
    <property type="entry name" value="ADENINE NUCLEOTIDE ALPHA HYDROLASES-LIKE SUPERFAMILY PROTEIN"/>
    <property type="match status" value="1"/>
</dbReference>
<organism evidence="2 3">
    <name type="scientific">Rhododendron simsii</name>
    <name type="common">Sims's rhododendron</name>
    <dbReference type="NCBI Taxonomy" id="118357"/>
    <lineage>
        <taxon>Eukaryota</taxon>
        <taxon>Viridiplantae</taxon>
        <taxon>Streptophyta</taxon>
        <taxon>Embryophyta</taxon>
        <taxon>Tracheophyta</taxon>
        <taxon>Spermatophyta</taxon>
        <taxon>Magnoliopsida</taxon>
        <taxon>eudicotyledons</taxon>
        <taxon>Gunneridae</taxon>
        <taxon>Pentapetalae</taxon>
        <taxon>asterids</taxon>
        <taxon>Ericales</taxon>
        <taxon>Ericaceae</taxon>
        <taxon>Ericoideae</taxon>
        <taxon>Rhodoreae</taxon>
        <taxon>Rhododendron</taxon>
    </lineage>
</organism>
<accession>A0A834GSA3</accession>
<dbReference type="AlphaFoldDB" id="A0A834GSA3"/>
<gene>
    <name evidence="2" type="ORF">RHSIM_Rhsim08G0138400</name>
</gene>
<proteinExistence type="predicted"/>
<dbReference type="InterPro" id="IPR006016">
    <property type="entry name" value="UspA"/>
</dbReference>
<feature type="domain" description="UspA" evidence="1">
    <location>
        <begin position="4"/>
        <end position="115"/>
    </location>
</feature>
<dbReference type="InterPro" id="IPR014729">
    <property type="entry name" value="Rossmann-like_a/b/a_fold"/>
</dbReference>
<comment type="caution">
    <text evidence="2">The sequence shown here is derived from an EMBL/GenBank/DDBJ whole genome shotgun (WGS) entry which is preliminary data.</text>
</comment>
<sequence length="154" mass="17317">MDVRKIVAVVEDAEVARTALNWALHNLVRHGDLITLLHVFPYSRTRSKNKLRIRRLKGFQLALSFKDICTNFPNAKIEIVVREGDEDGGTIAAIVREIGASTLVVGLHNRSFLYRIDQAESSMEVLVGVSWLLHIEELLAYDAGAFRHESPPVE</sequence>
<dbReference type="OrthoDB" id="1901889at2759"/>
<keyword evidence="3" id="KW-1185">Reference proteome</keyword>
<name>A0A834GSA3_RHOSS</name>
<dbReference type="Gene3D" id="3.40.50.620">
    <property type="entry name" value="HUPs"/>
    <property type="match status" value="1"/>
</dbReference>
<dbReference type="Proteomes" id="UP000626092">
    <property type="component" value="Unassembled WGS sequence"/>
</dbReference>
<evidence type="ECO:0000313" key="2">
    <source>
        <dbReference type="EMBL" id="KAF7136027.1"/>
    </source>
</evidence>
<reference evidence="2" key="1">
    <citation type="submission" date="2019-11" db="EMBL/GenBank/DDBJ databases">
        <authorList>
            <person name="Liu Y."/>
            <person name="Hou J."/>
            <person name="Li T.-Q."/>
            <person name="Guan C.-H."/>
            <person name="Wu X."/>
            <person name="Wu H.-Z."/>
            <person name="Ling F."/>
            <person name="Zhang R."/>
            <person name="Shi X.-G."/>
            <person name="Ren J.-P."/>
            <person name="Chen E.-F."/>
            <person name="Sun J.-M."/>
        </authorList>
    </citation>
    <scope>NUCLEOTIDE SEQUENCE</scope>
    <source>
        <strain evidence="2">Adult_tree_wgs_1</strain>
        <tissue evidence="2">Leaves</tissue>
    </source>
</reference>
<dbReference type="SUPFAM" id="SSF52402">
    <property type="entry name" value="Adenine nucleotide alpha hydrolases-like"/>
    <property type="match status" value="1"/>
</dbReference>